<dbReference type="AlphaFoldDB" id="A0A931ASC4"/>
<organism evidence="8 9">
    <name type="scientific">Halonatronomonas betaini</name>
    <dbReference type="NCBI Taxonomy" id="2778430"/>
    <lineage>
        <taxon>Bacteria</taxon>
        <taxon>Bacillati</taxon>
        <taxon>Bacillota</taxon>
        <taxon>Clostridia</taxon>
        <taxon>Halanaerobiales</taxon>
        <taxon>Halarsenatibacteraceae</taxon>
        <taxon>Halonatronomonas</taxon>
    </lineage>
</organism>
<evidence type="ECO:0000256" key="6">
    <source>
        <dbReference type="RuleBase" id="RU003345"/>
    </source>
</evidence>
<evidence type="ECO:0000256" key="4">
    <source>
        <dbReference type="PIRSR" id="PIRSR036492-1"/>
    </source>
</evidence>
<dbReference type="InterPro" id="IPR029510">
    <property type="entry name" value="Ald_DH_CS_GLU"/>
</dbReference>
<reference evidence="8" key="1">
    <citation type="submission" date="2020-11" db="EMBL/GenBank/DDBJ databases">
        <title>Halonatronomonas betainensis gen. nov., sp. nov. a novel haloalkaliphilic representative of the family Halanaerobiacae capable of betaine degradation.</title>
        <authorList>
            <person name="Boltyanskaya Y."/>
            <person name="Kevbrin V."/>
            <person name="Detkova E."/>
            <person name="Grouzdev D.S."/>
            <person name="Koziaeva V."/>
            <person name="Zhilina T."/>
        </authorList>
    </citation>
    <scope>NUCLEOTIDE SEQUENCE</scope>
    <source>
        <strain evidence="8">Z-7014</strain>
    </source>
</reference>
<dbReference type="InterPro" id="IPR012394">
    <property type="entry name" value="Aldehyde_DH_NAD(P)"/>
</dbReference>
<evidence type="ECO:0000259" key="7">
    <source>
        <dbReference type="Pfam" id="PF00171"/>
    </source>
</evidence>
<dbReference type="Proteomes" id="UP000621436">
    <property type="component" value="Unassembled WGS sequence"/>
</dbReference>
<dbReference type="FunFam" id="3.40.309.10:FF:000009">
    <property type="entry name" value="Aldehyde dehydrogenase A"/>
    <property type="match status" value="1"/>
</dbReference>
<feature type="active site" evidence="4">
    <location>
        <position position="271"/>
    </location>
</feature>
<keyword evidence="2 3" id="KW-0560">Oxidoreductase</keyword>
<evidence type="ECO:0000256" key="5">
    <source>
        <dbReference type="PROSITE-ProRule" id="PRU10007"/>
    </source>
</evidence>
<comment type="similarity">
    <text evidence="1 3 6">Belongs to the aldehyde dehydrogenase family.</text>
</comment>
<evidence type="ECO:0000256" key="1">
    <source>
        <dbReference type="ARBA" id="ARBA00009986"/>
    </source>
</evidence>
<proteinExistence type="inferred from homology"/>
<dbReference type="PIRSF" id="PIRSF036492">
    <property type="entry name" value="ALDH"/>
    <property type="match status" value="1"/>
</dbReference>
<name>A0A931ASC4_9FIRM</name>
<dbReference type="CDD" id="cd07099">
    <property type="entry name" value="ALDH_DDALDH"/>
    <property type="match status" value="1"/>
</dbReference>
<dbReference type="Pfam" id="PF00171">
    <property type="entry name" value="Aldedh"/>
    <property type="match status" value="1"/>
</dbReference>
<dbReference type="Gene3D" id="3.40.309.10">
    <property type="entry name" value="Aldehyde Dehydrogenase, Chain A, domain 2"/>
    <property type="match status" value="1"/>
</dbReference>
<dbReference type="RefSeq" id="WP_270452654.1">
    <property type="nucleotide sequence ID" value="NZ_JADPIE010000001.1"/>
</dbReference>
<protein>
    <recommendedName>
        <fullName evidence="3">Aldehyde dehydrogenase</fullName>
    </recommendedName>
</protein>
<gene>
    <name evidence="8" type="ORF">I0Q91_02455</name>
</gene>
<dbReference type="InterPro" id="IPR016163">
    <property type="entry name" value="Ald_DH_C"/>
</dbReference>
<dbReference type="GO" id="GO:0006081">
    <property type="term" value="P:aldehyde metabolic process"/>
    <property type="evidence" value="ECO:0007669"/>
    <property type="project" value="InterPro"/>
</dbReference>
<dbReference type="InterPro" id="IPR015590">
    <property type="entry name" value="Aldehyde_DH_dom"/>
</dbReference>
<dbReference type="InterPro" id="IPR016161">
    <property type="entry name" value="Ald_DH/histidinol_DH"/>
</dbReference>
<sequence>MTTDNFIINKSPLDNQVIDEYKISDETEIQSAFLKAREAQKQWAKASLQERSEALKVLRQSITADIDNLVDLITKDSGKTNLEALMADIYPSLELIKYYEKRINKFLAPEKRSTPMTAPGNRAYVEYQPLGVVAVISPWNYPFQLAINPTITAIAAGNGVILKPSEMTPAVGQYVGDIINSVERIPDGLIQVMHGYGDTGAKIIAASPDKIFFTGSVGTGKKIMEAASQNLIPVELELGGKDPMIVFDDANLIRASKAAAYGGFANTGQLCVSIERLYVQENVADDFIKLVKEEASKIRFTKDPTSGDIGPFTHPDQAGKVEKQIKKALDSGAEILFDGRKNNQPGPVIMNKVSHEMEIAREETFGPVIPIIKFKDTDEAIELANDSDYGLNSSIWTKDIDKAKRVASSLETGNCMINDLIKNVGNPDLPFGGTKNSGIGRYHGPEGLRSFTNQKSIMINKSNKDTEINWFPYNNETYQGLKEFLEVNFGAGFKVSKIPGLIGFMIKFLKGGDN</sequence>
<feature type="domain" description="Aldehyde dehydrogenase" evidence="7">
    <location>
        <begin position="9"/>
        <end position="457"/>
    </location>
</feature>
<dbReference type="EMBL" id="JADPIE010000001">
    <property type="protein sequence ID" value="MBF8435930.1"/>
    <property type="molecule type" value="Genomic_DNA"/>
</dbReference>
<evidence type="ECO:0000313" key="9">
    <source>
        <dbReference type="Proteomes" id="UP000621436"/>
    </source>
</evidence>
<feature type="active site" evidence="4 5">
    <location>
        <position position="237"/>
    </location>
</feature>
<dbReference type="SUPFAM" id="SSF53720">
    <property type="entry name" value="ALDH-like"/>
    <property type="match status" value="1"/>
</dbReference>
<dbReference type="PROSITE" id="PS00687">
    <property type="entry name" value="ALDEHYDE_DEHYDR_GLU"/>
    <property type="match status" value="1"/>
</dbReference>
<evidence type="ECO:0000256" key="2">
    <source>
        <dbReference type="ARBA" id="ARBA00023002"/>
    </source>
</evidence>
<dbReference type="PANTHER" id="PTHR11699">
    <property type="entry name" value="ALDEHYDE DEHYDROGENASE-RELATED"/>
    <property type="match status" value="1"/>
</dbReference>
<evidence type="ECO:0000313" key="8">
    <source>
        <dbReference type="EMBL" id="MBF8435930.1"/>
    </source>
</evidence>
<dbReference type="Gene3D" id="3.40.605.10">
    <property type="entry name" value="Aldehyde Dehydrogenase, Chain A, domain 1"/>
    <property type="match status" value="1"/>
</dbReference>
<accession>A0A931ASC4</accession>
<comment type="caution">
    <text evidence="8">The sequence shown here is derived from an EMBL/GenBank/DDBJ whole genome shotgun (WGS) entry which is preliminary data.</text>
</comment>
<evidence type="ECO:0000256" key="3">
    <source>
        <dbReference type="PIRNR" id="PIRNR036492"/>
    </source>
</evidence>
<dbReference type="GO" id="GO:0016620">
    <property type="term" value="F:oxidoreductase activity, acting on the aldehyde or oxo group of donors, NAD or NADP as acceptor"/>
    <property type="evidence" value="ECO:0007669"/>
    <property type="project" value="InterPro"/>
</dbReference>
<dbReference type="InterPro" id="IPR016162">
    <property type="entry name" value="Ald_DH_N"/>
</dbReference>
<keyword evidence="9" id="KW-1185">Reference proteome</keyword>